<dbReference type="GO" id="GO:0005576">
    <property type="term" value="C:extracellular region"/>
    <property type="evidence" value="ECO:0007669"/>
    <property type="project" value="UniProtKB-SubCell"/>
</dbReference>
<feature type="signal peptide" evidence="4">
    <location>
        <begin position="1"/>
        <end position="22"/>
    </location>
</feature>
<evidence type="ECO:0000313" key="6">
    <source>
        <dbReference type="EMBL" id="AGL76763.1"/>
    </source>
</evidence>
<dbReference type="AlphaFoldDB" id="R4QZ32"/>
<dbReference type="InterPro" id="IPR004275">
    <property type="entry name" value="Frog_antimicrobial_propeptide"/>
</dbReference>
<protein>
    <submittedName>
        <fullName evidence="6">Pleurain-a1-thel</fullName>
    </submittedName>
</protein>
<keyword evidence="2" id="KW-0964">Secreted</keyword>
<comment type="subcellular location">
    <subcellularLocation>
        <location evidence="1">Secreted</location>
    </subcellularLocation>
</comment>
<name>R4QZ32_THECO</name>
<feature type="chain" id="PRO_5004370172" evidence="4">
    <location>
        <begin position="23"/>
        <end position="69"/>
    </location>
</feature>
<dbReference type="EMBL" id="KC572126">
    <property type="protein sequence ID" value="AGL76763.1"/>
    <property type="molecule type" value="mRNA"/>
</dbReference>
<dbReference type="Pfam" id="PF03032">
    <property type="entry name" value="FSAP_sig_propep"/>
    <property type="match status" value="1"/>
</dbReference>
<reference evidence="6" key="1">
    <citation type="journal article" date="2013" name="Zool. Sci.">
        <title>A Novel Antimicrobial Peptide from Skin Secretions of the Tree Frog Theloderma kwangsiensis.</title>
        <authorList>
            <person name="Yan H."/>
            <person name="Liu Y."/>
            <person name="Tang J."/>
            <person name="Mo G."/>
            <person name="Song Y."/>
            <person name="Yan X."/>
            <person name="Wei L."/>
            <person name="Lai R."/>
        </authorList>
    </citation>
    <scope>NUCLEOTIDE SEQUENCE</scope>
    <source>
        <tissue evidence="6">Skin</tissue>
    </source>
</reference>
<keyword evidence="3 4" id="KW-0732">Signal</keyword>
<sequence>MFTLKKSLFLLTFLGVISISLCKRENDDDEDTTEDLEEEEKKKRILTMTKRVKMPQLYKQIVCRLFKTC</sequence>
<organism evidence="6">
    <name type="scientific">Theloderma corticale</name>
    <name type="common">Kwangsi warty tree frog</name>
    <name type="synonym">Theloderma kwangsiense</name>
    <dbReference type="NCBI Taxonomy" id="126966"/>
    <lineage>
        <taxon>Eukaryota</taxon>
        <taxon>Metazoa</taxon>
        <taxon>Chordata</taxon>
        <taxon>Craniata</taxon>
        <taxon>Vertebrata</taxon>
        <taxon>Euteleostomi</taxon>
        <taxon>Amphibia</taxon>
        <taxon>Batrachia</taxon>
        <taxon>Anura</taxon>
        <taxon>Neobatrachia</taxon>
        <taxon>Ranoidea</taxon>
        <taxon>Rhacophoridae</taxon>
        <taxon>Rhacophorinae</taxon>
        <taxon>Theloderma</taxon>
    </lineage>
</organism>
<evidence type="ECO:0000256" key="3">
    <source>
        <dbReference type="ARBA" id="ARBA00022729"/>
    </source>
</evidence>
<evidence type="ECO:0000256" key="4">
    <source>
        <dbReference type="SAM" id="SignalP"/>
    </source>
</evidence>
<evidence type="ECO:0000256" key="1">
    <source>
        <dbReference type="ARBA" id="ARBA00004613"/>
    </source>
</evidence>
<proteinExistence type="evidence at transcript level"/>
<evidence type="ECO:0000259" key="5">
    <source>
        <dbReference type="Pfam" id="PF03032"/>
    </source>
</evidence>
<evidence type="ECO:0000256" key="2">
    <source>
        <dbReference type="ARBA" id="ARBA00022525"/>
    </source>
</evidence>
<accession>R4QZ32</accession>
<feature type="domain" description="Frog antimicrobial peptide propeptide" evidence="5">
    <location>
        <begin position="2"/>
        <end position="42"/>
    </location>
</feature>